<dbReference type="Gene3D" id="3.30.9.10">
    <property type="entry name" value="D-Amino Acid Oxidase, subunit A, domain 2"/>
    <property type="match status" value="1"/>
</dbReference>
<dbReference type="RefSeq" id="WP_119100305.1">
    <property type="nucleotide sequence ID" value="NZ_QXMJ01000100.1"/>
</dbReference>
<dbReference type="EMBL" id="VCHX02000100">
    <property type="protein sequence ID" value="TPQ22111.1"/>
    <property type="molecule type" value="Genomic_DNA"/>
</dbReference>
<evidence type="ECO:0000313" key="4">
    <source>
        <dbReference type="Proteomes" id="UP000317378"/>
    </source>
</evidence>
<dbReference type="GO" id="GO:0005737">
    <property type="term" value="C:cytoplasm"/>
    <property type="evidence" value="ECO:0007669"/>
    <property type="project" value="TreeGrafter"/>
</dbReference>
<keyword evidence="1" id="KW-0560">Oxidoreductase</keyword>
<accession>A0A505DNG5</accession>
<sequence>MTTHHRGDVRRPPRSAILVGAGMAGLATAWFLQEAGVEVTVVDRRHVAAGASWGNAGWLSPALAVPLPEPGALRLGLRTLLSPASPLYIPPRADARLARFLVSFSRNCTSRRWRVAMSALAPLNRKALDAYDELARGGVAEPTRPSDPSLIAFTTEAARVPFVDELNAVRAAGQRVDYDLLSGAEARALEPALSERTGAAVRLHGQRFLNPGAYVEALAGAVRERGGKIVDGLDVTRIRDHGSEVAVLGSDGTELRADVAVLANGAWLNRLAAPFGVRAPVQSGRGYSFTLPADGLPTRPTYFAAQRVVCTPLSPGVLPPGRAKSKAAGRVRVAGMMEFTAPGRPADPRRVQAVIDAARPMLPGADWSRRTDTWAGPRPCTADGLPLVGPTRSPRVHVCGGHGMWGIALGPLSGKLLAEAIVTGQGPAELAPLHPLR</sequence>
<keyword evidence="4" id="KW-1185">Reference proteome</keyword>
<evidence type="ECO:0000313" key="3">
    <source>
        <dbReference type="EMBL" id="TPQ22111.1"/>
    </source>
</evidence>
<dbReference type="InterPro" id="IPR036188">
    <property type="entry name" value="FAD/NAD-bd_sf"/>
</dbReference>
<dbReference type="Pfam" id="PF01266">
    <property type="entry name" value="DAO"/>
    <property type="match status" value="1"/>
</dbReference>
<dbReference type="InterPro" id="IPR006076">
    <property type="entry name" value="FAD-dep_OxRdtase"/>
</dbReference>
<evidence type="ECO:0000259" key="2">
    <source>
        <dbReference type="Pfam" id="PF01266"/>
    </source>
</evidence>
<organism evidence="3 4">
    <name type="scientific">Streptomyces sporangiiformans</name>
    <dbReference type="NCBI Taxonomy" id="2315329"/>
    <lineage>
        <taxon>Bacteria</taxon>
        <taxon>Bacillati</taxon>
        <taxon>Actinomycetota</taxon>
        <taxon>Actinomycetes</taxon>
        <taxon>Kitasatosporales</taxon>
        <taxon>Streptomycetaceae</taxon>
        <taxon>Streptomyces</taxon>
    </lineage>
</organism>
<evidence type="ECO:0000256" key="1">
    <source>
        <dbReference type="ARBA" id="ARBA00023002"/>
    </source>
</evidence>
<dbReference type="PANTHER" id="PTHR13847:SF289">
    <property type="entry name" value="GLYCINE OXIDASE"/>
    <property type="match status" value="1"/>
</dbReference>
<protein>
    <submittedName>
        <fullName evidence="3">FAD-dependent oxidoreductase</fullName>
    </submittedName>
</protein>
<dbReference type="AlphaFoldDB" id="A0A505DNG5"/>
<proteinExistence type="predicted"/>
<name>A0A505DNG5_9ACTN</name>
<feature type="domain" description="FAD dependent oxidoreductase" evidence="2">
    <location>
        <begin position="18"/>
        <end position="419"/>
    </location>
</feature>
<dbReference type="SUPFAM" id="SSF54373">
    <property type="entry name" value="FAD-linked reductases, C-terminal domain"/>
    <property type="match status" value="1"/>
</dbReference>
<dbReference type="PANTHER" id="PTHR13847">
    <property type="entry name" value="SARCOSINE DEHYDROGENASE-RELATED"/>
    <property type="match status" value="1"/>
</dbReference>
<dbReference type="Gene3D" id="3.50.50.60">
    <property type="entry name" value="FAD/NAD(P)-binding domain"/>
    <property type="match status" value="2"/>
</dbReference>
<gene>
    <name evidence="3" type="ORF">FGD71_011485</name>
</gene>
<dbReference type="SUPFAM" id="SSF51971">
    <property type="entry name" value="Nucleotide-binding domain"/>
    <property type="match status" value="1"/>
</dbReference>
<reference evidence="3 4" key="1">
    <citation type="submission" date="2019-06" db="EMBL/GenBank/DDBJ databases">
        <title>Streptomyces sporangiiformans sp. nov., a novel actinomycete isolated from soil in Mount Song.</title>
        <authorList>
            <person name="Han L."/>
        </authorList>
    </citation>
    <scope>NUCLEOTIDE SEQUENCE [LARGE SCALE GENOMIC DNA]</scope>
    <source>
        <strain evidence="3 4">NEAU-SSA 1</strain>
    </source>
</reference>
<dbReference type="GO" id="GO:0016491">
    <property type="term" value="F:oxidoreductase activity"/>
    <property type="evidence" value="ECO:0007669"/>
    <property type="project" value="UniProtKB-KW"/>
</dbReference>
<dbReference type="Proteomes" id="UP000317378">
    <property type="component" value="Unassembled WGS sequence"/>
</dbReference>
<dbReference type="OrthoDB" id="9806257at2"/>
<comment type="caution">
    <text evidence="3">The sequence shown here is derived from an EMBL/GenBank/DDBJ whole genome shotgun (WGS) entry which is preliminary data.</text>
</comment>